<organism evidence="1 2">
    <name type="scientific">Neobacillus bataviensis</name>
    <dbReference type="NCBI Taxonomy" id="220685"/>
    <lineage>
        <taxon>Bacteria</taxon>
        <taxon>Bacillati</taxon>
        <taxon>Bacillota</taxon>
        <taxon>Bacilli</taxon>
        <taxon>Bacillales</taxon>
        <taxon>Bacillaceae</taxon>
        <taxon>Neobacillus</taxon>
    </lineage>
</organism>
<comment type="caution">
    <text evidence="1">The sequence shown here is derived from an EMBL/GenBank/DDBJ whole genome shotgun (WGS) entry which is preliminary data.</text>
</comment>
<dbReference type="SUPFAM" id="SSF53335">
    <property type="entry name" value="S-adenosyl-L-methionine-dependent methyltransferases"/>
    <property type="match status" value="1"/>
</dbReference>
<dbReference type="EMBL" id="VIVN01000002">
    <property type="protein sequence ID" value="TWE06104.1"/>
    <property type="molecule type" value="Genomic_DNA"/>
</dbReference>
<dbReference type="Proteomes" id="UP000319671">
    <property type="component" value="Unassembled WGS sequence"/>
</dbReference>
<dbReference type="InterPro" id="IPR029063">
    <property type="entry name" value="SAM-dependent_MTases_sf"/>
</dbReference>
<dbReference type="PANTHER" id="PTHR36112:SF1">
    <property type="entry name" value="RIBOSOMAL RNA SMALL SUBUNIT METHYLTRANSFERASE J"/>
    <property type="match status" value="1"/>
</dbReference>
<gene>
    <name evidence="1" type="ORF">FB550_102122</name>
</gene>
<keyword evidence="1" id="KW-0808">Transferase</keyword>
<name>A0A561DRX2_9BACI</name>
<reference evidence="1 2" key="1">
    <citation type="submission" date="2019-06" db="EMBL/GenBank/DDBJ databases">
        <title>Sorghum-associated microbial communities from plants grown in Nebraska, USA.</title>
        <authorList>
            <person name="Schachtman D."/>
        </authorList>
    </citation>
    <scope>NUCLEOTIDE SEQUENCE [LARGE SCALE GENOMIC DNA]</scope>
    <source>
        <strain evidence="1 2">2482</strain>
    </source>
</reference>
<dbReference type="InterPro" id="IPR007536">
    <property type="entry name" value="16SrRNA_methylTrfase_J"/>
</dbReference>
<sequence length="258" mass="29599">MFVTTAGRTNEEMIERALQISEFLQVPYLPRKKKSIYHIQNQADSDCIVVGKERLELFEKNTNQPFFFHPNSAMFRIKRLISGDYDPFADAVKLTKGMTFLDCTLGLASDAIIASFLVGREGVVTGIEGQKYLAFIVQQGLQTWDSGLPVMDEAMNRIRVIQTNARDYLKSQRDSSADCVYFDPMFEETILESDGIKALGHFAIHDNLTVEMITEAIRVAKYRVVLKDHYKSLRFEKYGFQVKRRKTAKFHFGVIEKN</sequence>
<dbReference type="RefSeq" id="WP_144562929.1">
    <property type="nucleotide sequence ID" value="NZ_VIVN01000002.1"/>
</dbReference>
<dbReference type="PANTHER" id="PTHR36112">
    <property type="entry name" value="RIBOSOMAL RNA SMALL SUBUNIT METHYLTRANSFERASE J"/>
    <property type="match status" value="1"/>
</dbReference>
<protein>
    <submittedName>
        <fullName evidence="1">Putative SAM-dependent methyltransferase</fullName>
    </submittedName>
</protein>
<keyword evidence="1" id="KW-0489">Methyltransferase</keyword>
<dbReference type="GO" id="GO:0008990">
    <property type="term" value="F:rRNA (guanine-N2-)-methyltransferase activity"/>
    <property type="evidence" value="ECO:0007669"/>
    <property type="project" value="InterPro"/>
</dbReference>
<keyword evidence="2" id="KW-1185">Reference proteome</keyword>
<dbReference type="Gene3D" id="3.40.50.150">
    <property type="entry name" value="Vaccinia Virus protein VP39"/>
    <property type="match status" value="1"/>
</dbReference>
<evidence type="ECO:0000313" key="2">
    <source>
        <dbReference type="Proteomes" id="UP000319671"/>
    </source>
</evidence>
<evidence type="ECO:0000313" key="1">
    <source>
        <dbReference type="EMBL" id="TWE06104.1"/>
    </source>
</evidence>
<dbReference type="AlphaFoldDB" id="A0A561DRX2"/>
<proteinExistence type="predicted"/>
<dbReference type="Pfam" id="PF04445">
    <property type="entry name" value="SAM_MT"/>
    <property type="match status" value="1"/>
</dbReference>
<accession>A0A561DRX2</accession>